<keyword evidence="1" id="KW-0175">Coiled coil</keyword>
<evidence type="ECO:0000313" key="2">
    <source>
        <dbReference type="EMBL" id="CAD7281740.1"/>
    </source>
</evidence>
<proteinExistence type="predicted"/>
<evidence type="ECO:0000313" key="3">
    <source>
        <dbReference type="EMBL" id="CAD7285712.1"/>
    </source>
</evidence>
<sequence length="72" mass="8344">MTTDEEASLFQAKISSLEDEIASIDRKIQKLQSEKKKHVDERDKLLVSAQRLKVEKIASKDWQRTTFLGPQK</sequence>
<feature type="coiled-coil region" evidence="1">
    <location>
        <begin position="14"/>
        <end position="48"/>
    </location>
</feature>
<evidence type="ECO:0000313" key="4">
    <source>
        <dbReference type="Proteomes" id="UP000678499"/>
    </source>
</evidence>
<organism evidence="3">
    <name type="scientific">Notodromas monacha</name>
    <dbReference type="NCBI Taxonomy" id="399045"/>
    <lineage>
        <taxon>Eukaryota</taxon>
        <taxon>Metazoa</taxon>
        <taxon>Ecdysozoa</taxon>
        <taxon>Arthropoda</taxon>
        <taxon>Crustacea</taxon>
        <taxon>Oligostraca</taxon>
        <taxon>Ostracoda</taxon>
        <taxon>Podocopa</taxon>
        <taxon>Podocopida</taxon>
        <taxon>Cypridocopina</taxon>
        <taxon>Cypridoidea</taxon>
        <taxon>Cyprididae</taxon>
        <taxon>Notodromas</taxon>
    </lineage>
</organism>
<accession>A0A7R9C511</accession>
<gene>
    <name evidence="3" type="ORF">NMOB1V02_LOCUS13314</name>
    <name evidence="2" type="ORF">NMOB1V02_LOCUS9377</name>
</gene>
<dbReference type="EMBL" id="CAJPEX010003135">
    <property type="protein sequence ID" value="CAG0921892.1"/>
    <property type="molecule type" value="Genomic_DNA"/>
</dbReference>
<dbReference type="EMBL" id="CAJPEX010020472">
    <property type="protein sequence ID" value="CAG0925864.1"/>
    <property type="molecule type" value="Genomic_DNA"/>
</dbReference>
<name>A0A7R9C511_9CRUS</name>
<protein>
    <submittedName>
        <fullName evidence="3">Uncharacterized protein</fullName>
    </submittedName>
</protein>
<dbReference type="EMBL" id="OA902509">
    <property type="protein sequence ID" value="CAD7285712.1"/>
    <property type="molecule type" value="Genomic_DNA"/>
</dbReference>
<dbReference type="Proteomes" id="UP000678499">
    <property type="component" value="Unassembled WGS sequence"/>
</dbReference>
<dbReference type="EMBL" id="OA885172">
    <property type="protein sequence ID" value="CAD7281740.1"/>
    <property type="molecule type" value="Genomic_DNA"/>
</dbReference>
<keyword evidence="4" id="KW-1185">Reference proteome</keyword>
<reference evidence="3" key="1">
    <citation type="submission" date="2020-11" db="EMBL/GenBank/DDBJ databases">
        <authorList>
            <person name="Tran Van P."/>
        </authorList>
    </citation>
    <scope>NUCLEOTIDE SEQUENCE</scope>
</reference>
<evidence type="ECO:0000256" key="1">
    <source>
        <dbReference type="SAM" id="Coils"/>
    </source>
</evidence>
<dbReference type="AlphaFoldDB" id="A0A7R9C511"/>